<protein>
    <submittedName>
        <fullName evidence="2">Uncharacterized protein</fullName>
    </submittedName>
</protein>
<organism evidence="2 3">
    <name type="scientific">Lasiosphaeria ovina</name>
    <dbReference type="NCBI Taxonomy" id="92902"/>
    <lineage>
        <taxon>Eukaryota</taxon>
        <taxon>Fungi</taxon>
        <taxon>Dikarya</taxon>
        <taxon>Ascomycota</taxon>
        <taxon>Pezizomycotina</taxon>
        <taxon>Sordariomycetes</taxon>
        <taxon>Sordariomycetidae</taxon>
        <taxon>Sordariales</taxon>
        <taxon>Lasiosphaeriaceae</taxon>
        <taxon>Lasiosphaeria</taxon>
    </lineage>
</organism>
<gene>
    <name evidence="2" type="ORF">B0T24DRAFT_371983</name>
</gene>
<feature type="compositionally biased region" description="Basic and acidic residues" evidence="1">
    <location>
        <begin position="18"/>
        <end position="33"/>
    </location>
</feature>
<evidence type="ECO:0000313" key="3">
    <source>
        <dbReference type="Proteomes" id="UP001287356"/>
    </source>
</evidence>
<dbReference type="AlphaFoldDB" id="A0AAE0N120"/>
<evidence type="ECO:0000256" key="1">
    <source>
        <dbReference type="SAM" id="MobiDB-lite"/>
    </source>
</evidence>
<proteinExistence type="predicted"/>
<keyword evidence="3" id="KW-1185">Reference proteome</keyword>
<evidence type="ECO:0000313" key="2">
    <source>
        <dbReference type="EMBL" id="KAK3366911.1"/>
    </source>
</evidence>
<name>A0AAE0N120_9PEZI</name>
<comment type="caution">
    <text evidence="2">The sequence shown here is derived from an EMBL/GenBank/DDBJ whole genome shotgun (WGS) entry which is preliminary data.</text>
</comment>
<reference evidence="2" key="1">
    <citation type="journal article" date="2023" name="Mol. Phylogenet. Evol.">
        <title>Genome-scale phylogeny and comparative genomics of the fungal order Sordariales.</title>
        <authorList>
            <person name="Hensen N."/>
            <person name="Bonometti L."/>
            <person name="Westerberg I."/>
            <person name="Brannstrom I.O."/>
            <person name="Guillou S."/>
            <person name="Cros-Aarteil S."/>
            <person name="Calhoun S."/>
            <person name="Haridas S."/>
            <person name="Kuo A."/>
            <person name="Mondo S."/>
            <person name="Pangilinan J."/>
            <person name="Riley R."/>
            <person name="LaButti K."/>
            <person name="Andreopoulos B."/>
            <person name="Lipzen A."/>
            <person name="Chen C."/>
            <person name="Yan M."/>
            <person name="Daum C."/>
            <person name="Ng V."/>
            <person name="Clum A."/>
            <person name="Steindorff A."/>
            <person name="Ohm R.A."/>
            <person name="Martin F."/>
            <person name="Silar P."/>
            <person name="Natvig D.O."/>
            <person name="Lalanne C."/>
            <person name="Gautier V."/>
            <person name="Ament-Velasquez S.L."/>
            <person name="Kruys A."/>
            <person name="Hutchinson M.I."/>
            <person name="Powell A.J."/>
            <person name="Barry K."/>
            <person name="Miller A.N."/>
            <person name="Grigoriev I.V."/>
            <person name="Debuchy R."/>
            <person name="Gladieux P."/>
            <person name="Hiltunen Thoren M."/>
            <person name="Johannesson H."/>
        </authorList>
    </citation>
    <scope>NUCLEOTIDE SEQUENCE</scope>
    <source>
        <strain evidence="2">CBS 958.72</strain>
    </source>
</reference>
<reference evidence="2" key="2">
    <citation type="submission" date="2023-06" db="EMBL/GenBank/DDBJ databases">
        <authorList>
            <consortium name="Lawrence Berkeley National Laboratory"/>
            <person name="Haridas S."/>
            <person name="Hensen N."/>
            <person name="Bonometti L."/>
            <person name="Westerberg I."/>
            <person name="Brannstrom I.O."/>
            <person name="Guillou S."/>
            <person name="Cros-Aarteil S."/>
            <person name="Calhoun S."/>
            <person name="Kuo A."/>
            <person name="Mondo S."/>
            <person name="Pangilinan J."/>
            <person name="Riley R."/>
            <person name="Labutti K."/>
            <person name="Andreopoulos B."/>
            <person name="Lipzen A."/>
            <person name="Chen C."/>
            <person name="Yanf M."/>
            <person name="Daum C."/>
            <person name="Ng V."/>
            <person name="Clum A."/>
            <person name="Steindorff A."/>
            <person name="Ohm R."/>
            <person name="Martin F."/>
            <person name="Silar P."/>
            <person name="Natvig D."/>
            <person name="Lalanne C."/>
            <person name="Gautier V."/>
            <person name="Ament-Velasquez S.L."/>
            <person name="Kruys A."/>
            <person name="Hutchinson M.I."/>
            <person name="Powell A.J."/>
            <person name="Barry K."/>
            <person name="Miller A.N."/>
            <person name="Grigoriev I.V."/>
            <person name="Debuchy R."/>
            <person name="Gladieux P."/>
            <person name="Thoren M.H."/>
            <person name="Johannesson H."/>
        </authorList>
    </citation>
    <scope>NUCLEOTIDE SEQUENCE</scope>
    <source>
        <strain evidence="2">CBS 958.72</strain>
    </source>
</reference>
<accession>A0AAE0N120</accession>
<dbReference type="EMBL" id="JAULSN010000007">
    <property type="protein sequence ID" value="KAK3366911.1"/>
    <property type="molecule type" value="Genomic_DNA"/>
</dbReference>
<dbReference type="Proteomes" id="UP001287356">
    <property type="component" value="Unassembled WGS sequence"/>
</dbReference>
<feature type="region of interest" description="Disordered" evidence="1">
    <location>
        <begin position="1"/>
        <end position="48"/>
    </location>
</feature>
<sequence>MSVVVPRSLPAVSLPAPEGRKEEKNQTDHDSKGSRRNKEKRQTNKLPACRIQGSHGAIGVFACNRMRRLDGNYWEGRRQGLDSSQPLLRRETTPPNQEPIHCLSRLHWTTSTVWIQDSSGPLPDMQGRRGGGGGSLDRVGEIPRCGSGPIEHFYFAIGRDVHDGRRLPATPFPLSVCQYKPNEPSFCPGLSPPKVRIDSCTRQDKYMQTTVLCISTQGNDLWIVENGKEDMRERHTGTHVAVCTLFGLAHNLRL</sequence>